<organism evidence="15 16">
    <name type="scientific">Marinibactrum halimedae</name>
    <dbReference type="NCBI Taxonomy" id="1444977"/>
    <lineage>
        <taxon>Bacteria</taxon>
        <taxon>Pseudomonadati</taxon>
        <taxon>Pseudomonadota</taxon>
        <taxon>Gammaproteobacteria</taxon>
        <taxon>Cellvibrionales</taxon>
        <taxon>Cellvibrionaceae</taxon>
        <taxon>Marinibactrum</taxon>
    </lineage>
</organism>
<keyword evidence="13" id="KW-0479">Metal-binding</keyword>
<sequence>MHFKVISRVLGVLLMVFSLTLMPPVAVSLWFNDHNYFAFLIAFLITFVTGFIIWLPVYNTRHDLNTRDGFLITALFWFVLGLFGALPFVFSSAPHLSITDAMFESLSGLTTTGATVITGLDYLPESILYYRQQLQWLGGIGIIVIAVAILPMLGIGGMQLYRAETPGPVKDSKLTPRITETAKALFLVYLKLTLLCAACYWAAGMSVFDAICHAYSTIAIGGFSTHDASIGFFESNAIMAVCIFFMIVSGINFALHFFAWRERTLSHYWSDPELSFYVRVIALGTIITVSYLSYTQTYGFSTAFWHGSFELVSILTTTGFGVADFSIWPAFLPFLLFMLAFMGGCAGSTGGGMKVIRVMLICKQGMREIHRLIHPNAIMPIKIGKRSVADRVVEAVWGFFAVYVISFMVMFMLLLATGLDFITAFSAIGATINNLGPGLGDVTLHYGDINPTAKWILCFSMLLGRLEVFTLLVLFTPMFWQR</sequence>
<dbReference type="RefSeq" id="WP_232595493.1">
    <property type="nucleotide sequence ID" value="NZ_BSPD01000011.1"/>
</dbReference>
<dbReference type="PIRSF" id="PIRSF006247">
    <property type="entry name" value="TrkH"/>
    <property type="match status" value="1"/>
</dbReference>
<feature type="transmembrane region" description="Helical" evidence="14">
    <location>
        <begin position="453"/>
        <end position="480"/>
    </location>
</feature>
<keyword evidence="7 14" id="KW-0812">Transmembrane</keyword>
<keyword evidence="5 12" id="KW-0997">Cell inner membrane</keyword>
<feature type="transmembrane region" description="Helical" evidence="14">
    <location>
        <begin position="182"/>
        <end position="203"/>
    </location>
</feature>
<comment type="caution">
    <text evidence="15">The sequence shown here is derived from an EMBL/GenBank/DDBJ whole genome shotgun (WGS) entry which is preliminary data.</text>
</comment>
<accession>A0AA37T0A1</accession>
<dbReference type="AlphaFoldDB" id="A0AA37T0A1"/>
<dbReference type="GO" id="GO:0015379">
    <property type="term" value="F:potassium:chloride symporter activity"/>
    <property type="evidence" value="ECO:0007669"/>
    <property type="project" value="InterPro"/>
</dbReference>
<comment type="subcellular location">
    <subcellularLocation>
        <location evidence="1 12">Cell inner membrane</location>
        <topology evidence="1 12">Multi-pass membrane protein</topology>
    </subcellularLocation>
</comment>
<keyword evidence="6 12" id="KW-0633">Potassium transport</keyword>
<keyword evidence="8 12" id="KW-0630">Potassium</keyword>
<evidence type="ECO:0000313" key="15">
    <source>
        <dbReference type="EMBL" id="GLS24584.1"/>
    </source>
</evidence>
<feature type="transmembrane region" description="Helical" evidence="14">
    <location>
        <begin position="136"/>
        <end position="161"/>
    </location>
</feature>
<feature type="transmembrane region" description="Helical" evidence="14">
    <location>
        <begin position="12"/>
        <end position="31"/>
    </location>
</feature>
<feature type="transmembrane region" description="Helical" evidence="14">
    <location>
        <begin position="37"/>
        <end position="58"/>
    </location>
</feature>
<evidence type="ECO:0000256" key="9">
    <source>
        <dbReference type="ARBA" id="ARBA00022989"/>
    </source>
</evidence>
<evidence type="ECO:0000256" key="11">
    <source>
        <dbReference type="ARBA" id="ARBA00023136"/>
    </source>
</evidence>
<comment type="function">
    <text evidence="12">Low-affinity potassium transport system. Interacts with Trk system potassium uptake protein TrkA.</text>
</comment>
<name>A0AA37T0A1_9GAMM</name>
<feature type="transmembrane region" description="Helical" evidence="14">
    <location>
        <begin position="276"/>
        <end position="294"/>
    </location>
</feature>
<comment type="similarity">
    <text evidence="2 12">Belongs to the TrkH potassium transport family.</text>
</comment>
<dbReference type="PANTHER" id="PTHR32024:SF2">
    <property type="entry name" value="TRK SYSTEM POTASSIUM UPTAKE PROTEIN TRKG-RELATED"/>
    <property type="match status" value="1"/>
</dbReference>
<dbReference type="PANTHER" id="PTHR32024">
    <property type="entry name" value="TRK SYSTEM POTASSIUM UPTAKE PROTEIN TRKG-RELATED"/>
    <property type="match status" value="1"/>
</dbReference>
<proteinExistence type="inferred from homology"/>
<evidence type="ECO:0000256" key="2">
    <source>
        <dbReference type="ARBA" id="ARBA00009137"/>
    </source>
</evidence>
<evidence type="ECO:0000256" key="4">
    <source>
        <dbReference type="ARBA" id="ARBA00022475"/>
    </source>
</evidence>
<feature type="binding site" evidence="13">
    <location>
        <position position="221"/>
    </location>
    <ligand>
        <name>K(+)</name>
        <dbReference type="ChEBI" id="CHEBI:29103"/>
    </ligand>
</feature>
<evidence type="ECO:0000313" key="16">
    <source>
        <dbReference type="Proteomes" id="UP001156870"/>
    </source>
</evidence>
<reference evidence="15 16" key="1">
    <citation type="journal article" date="2014" name="Int. J. Syst. Evol. Microbiol.">
        <title>Complete genome sequence of Corynebacterium casei LMG S-19264T (=DSM 44701T), isolated from a smear-ripened cheese.</title>
        <authorList>
            <consortium name="US DOE Joint Genome Institute (JGI-PGF)"/>
            <person name="Walter F."/>
            <person name="Albersmeier A."/>
            <person name="Kalinowski J."/>
            <person name="Ruckert C."/>
        </authorList>
    </citation>
    <scope>NUCLEOTIDE SEQUENCE [LARGE SCALE GENOMIC DNA]</scope>
    <source>
        <strain evidence="15 16">NBRC 110095</strain>
    </source>
</reference>
<dbReference type="EMBL" id="BSPD01000011">
    <property type="protein sequence ID" value="GLS24584.1"/>
    <property type="molecule type" value="Genomic_DNA"/>
</dbReference>
<feature type="transmembrane region" description="Helical" evidence="14">
    <location>
        <begin position="70"/>
        <end position="90"/>
    </location>
</feature>
<evidence type="ECO:0000256" key="3">
    <source>
        <dbReference type="ARBA" id="ARBA00022448"/>
    </source>
</evidence>
<gene>
    <name evidence="15" type="primary">trkH</name>
    <name evidence="15" type="ORF">GCM10007877_02980</name>
</gene>
<feature type="transmembrane region" description="Helical" evidence="14">
    <location>
        <begin position="237"/>
        <end position="255"/>
    </location>
</feature>
<dbReference type="Proteomes" id="UP001156870">
    <property type="component" value="Unassembled WGS sequence"/>
</dbReference>
<keyword evidence="4 12" id="KW-1003">Cell membrane</keyword>
<feature type="transmembrane region" description="Helical" evidence="14">
    <location>
        <begin position="327"/>
        <end position="347"/>
    </location>
</feature>
<keyword evidence="3 12" id="KW-0813">Transport</keyword>
<evidence type="ECO:0000256" key="1">
    <source>
        <dbReference type="ARBA" id="ARBA00004429"/>
    </source>
</evidence>
<dbReference type="InterPro" id="IPR004772">
    <property type="entry name" value="TrkH"/>
</dbReference>
<evidence type="ECO:0000256" key="10">
    <source>
        <dbReference type="ARBA" id="ARBA00023065"/>
    </source>
</evidence>
<keyword evidence="11 12" id="KW-0472">Membrane</keyword>
<feature type="binding site" evidence="13">
    <location>
        <position position="435"/>
    </location>
    <ligand>
        <name>K(+)</name>
        <dbReference type="ChEBI" id="CHEBI:29103"/>
    </ligand>
</feature>
<dbReference type="InterPro" id="IPR003445">
    <property type="entry name" value="Cat_transpt"/>
</dbReference>
<dbReference type="Pfam" id="PF02386">
    <property type="entry name" value="TrkH"/>
    <property type="match status" value="1"/>
</dbReference>
<keyword evidence="10 12" id="KW-0406">Ion transport</keyword>
<evidence type="ECO:0000256" key="5">
    <source>
        <dbReference type="ARBA" id="ARBA00022519"/>
    </source>
</evidence>
<feature type="binding site" evidence="13">
    <location>
        <position position="434"/>
    </location>
    <ligand>
        <name>K(+)</name>
        <dbReference type="ChEBI" id="CHEBI:29103"/>
    </ligand>
</feature>
<feature type="binding site" evidence="13">
    <location>
        <position position="111"/>
    </location>
    <ligand>
        <name>K(+)</name>
        <dbReference type="ChEBI" id="CHEBI:29103"/>
    </ligand>
</feature>
<feature type="binding site" evidence="13">
    <location>
        <position position="318"/>
    </location>
    <ligand>
        <name>K(+)</name>
        <dbReference type="ChEBI" id="CHEBI:29103"/>
    </ligand>
</feature>
<keyword evidence="9 14" id="KW-1133">Transmembrane helix</keyword>
<evidence type="ECO:0000256" key="12">
    <source>
        <dbReference type="PIRNR" id="PIRNR006247"/>
    </source>
</evidence>
<evidence type="ECO:0000256" key="6">
    <source>
        <dbReference type="ARBA" id="ARBA00022538"/>
    </source>
</evidence>
<feature type="transmembrane region" description="Helical" evidence="14">
    <location>
        <begin position="395"/>
        <end position="416"/>
    </location>
</feature>
<dbReference type="GO" id="GO:0046872">
    <property type="term" value="F:metal ion binding"/>
    <property type="evidence" value="ECO:0007669"/>
    <property type="project" value="UniProtKB-KW"/>
</dbReference>
<protein>
    <recommendedName>
        <fullName evidence="12">Trk system potassium uptake protein</fullName>
    </recommendedName>
</protein>
<evidence type="ECO:0000256" key="13">
    <source>
        <dbReference type="PIRSR" id="PIRSR006247-1"/>
    </source>
</evidence>
<evidence type="ECO:0000256" key="14">
    <source>
        <dbReference type="SAM" id="Phobius"/>
    </source>
</evidence>
<dbReference type="NCBIfam" id="TIGR00933">
    <property type="entry name" value="2a38"/>
    <property type="match status" value="1"/>
</dbReference>
<evidence type="ECO:0000256" key="8">
    <source>
        <dbReference type="ARBA" id="ARBA00022958"/>
    </source>
</evidence>
<feature type="binding site" evidence="13">
    <location>
        <position position="112"/>
    </location>
    <ligand>
        <name>K(+)</name>
        <dbReference type="ChEBI" id="CHEBI:29103"/>
    </ligand>
</feature>
<dbReference type="GO" id="GO:0005886">
    <property type="term" value="C:plasma membrane"/>
    <property type="evidence" value="ECO:0007669"/>
    <property type="project" value="UniProtKB-SubCell"/>
</dbReference>
<keyword evidence="16" id="KW-1185">Reference proteome</keyword>
<feature type="binding site" evidence="13">
    <location>
        <position position="317"/>
    </location>
    <ligand>
        <name>K(+)</name>
        <dbReference type="ChEBI" id="CHEBI:29103"/>
    </ligand>
</feature>
<evidence type="ECO:0000256" key="7">
    <source>
        <dbReference type="ARBA" id="ARBA00022692"/>
    </source>
</evidence>
<feature type="binding site" evidence="13">
    <location>
        <position position="220"/>
    </location>
    <ligand>
        <name>K(+)</name>
        <dbReference type="ChEBI" id="CHEBI:29103"/>
    </ligand>
</feature>